<dbReference type="Gene3D" id="2.40.170.20">
    <property type="entry name" value="TonB-dependent receptor, beta-barrel domain"/>
    <property type="match status" value="2"/>
</dbReference>
<name>G4ABG6_AGGAC</name>
<evidence type="ECO:0000313" key="19">
    <source>
        <dbReference type="Proteomes" id="UP000005508"/>
    </source>
</evidence>
<sequence>MSKLKFRLPTLSSHIIFLALSISTAYAENDKQEKLNEIVVSGSSEGNGNSDDRTPPKIGETVKSAKKLEKQQAQDVKDLVRYDTGVTVVEAGRFGNSGFAVRGVEENRVAIQIDGLAQAETISSQGFKELFEGYGNFNNTRNSAEIETLKQVTIRKGADSLKSGSGALGGSVSFETKDARDYLTDKNYYASYKRGYNTADNQNLNTLTLAGRYKYFDAIAVLTSRKGHELENFGYKNYNERVQGKTREKADPYRRTLDSTLLKFAFQPTDNHRFSVMADLYKQTSKGHDFSYTLKPNTQFRTYDEEELRHTNDKVERKNFAFTYENFTTTPLWDTLKITYSQQKITTRARTDDYCDGNDKCPTSQNKLGMKYNEDNKLVGSDNKLAKYTNTPAQTKTIKEQVPLDPSSTAKYRWQKAQWHVLEQKYPGVKYSKYCEEDETDPSNFCTVELKIPGAPAKKSFEINGKEYDLKSEEVIGDEQTLTTNTSHILSCDAINCNKKTIGGFQRDGTPVDIPFEVFERDGKKYAKTKIMSKDQLSGPVFFVPNKSGYQENLWTQRDLTTKTKQINIDLTKHIEISGTEHDLSYGGLWAESKKEMINISGISARNIKWWAQYPKDCSPSISNPDRYNALCNRKNVYSFLIPVKTKTGALYFIDDFKLNDYISFGIGYRYDRVKYNPEYIPGVTPKIPDDLVTNLYITDPKFDPSDLTSPENQARREANANANIKKIAQPKKFSASSYSLNTTVDPLDWLRLQAKYSKAFRAPTGDEIYFTFKHPDFSVLPNKDLAQETAKTKELSITLHNDMGYVSTSVFETRYNNFIDLVYKGNKQLQGHSKLRPFNVYQNINRPNAKVTGFEIVSQISLNDLAKILNGFNLSYKYTYQKGRMDGGIPMNAIQPRTAVYGIGYVHSDDKFGLDLYITHAGAKQAKDTYNMYHKEEGKKDSSIKWRSNSYTTIDLLGYIKPIKNLTLRAGVYNLTNRKYITWDSARSIRPFGTSNLIDQKSGLGINRFNAPGRNYRLSMQLEF</sequence>
<feature type="domain" description="TonB-dependent receptor plug" evidence="17">
    <location>
        <begin position="61"/>
        <end position="170"/>
    </location>
</feature>
<evidence type="ECO:0000256" key="5">
    <source>
        <dbReference type="ARBA" id="ARBA00022692"/>
    </source>
</evidence>
<dbReference type="NCBIfam" id="TIGR01786">
    <property type="entry name" value="TonB-hemlactrns"/>
    <property type="match status" value="1"/>
</dbReference>
<dbReference type="PATRIC" id="fig|907488.3.peg.2147"/>
<evidence type="ECO:0000256" key="11">
    <source>
        <dbReference type="ARBA" id="ARBA00023237"/>
    </source>
</evidence>
<dbReference type="InterPro" id="IPR000531">
    <property type="entry name" value="Beta-barrel_TonB"/>
</dbReference>
<evidence type="ECO:0000256" key="13">
    <source>
        <dbReference type="PROSITE-ProRule" id="PRU10144"/>
    </source>
</evidence>
<dbReference type="InterPro" id="IPR010917">
    <property type="entry name" value="TonB_rcpt_CS"/>
</dbReference>
<evidence type="ECO:0000256" key="3">
    <source>
        <dbReference type="ARBA" id="ARBA00022448"/>
    </source>
</evidence>
<evidence type="ECO:0000256" key="2">
    <source>
        <dbReference type="ARBA" id="ARBA00008143"/>
    </source>
</evidence>
<evidence type="ECO:0000259" key="17">
    <source>
        <dbReference type="Pfam" id="PF07715"/>
    </source>
</evidence>
<keyword evidence="4 12" id="KW-1134">Transmembrane beta strand</keyword>
<evidence type="ECO:0000256" key="7">
    <source>
        <dbReference type="ARBA" id="ARBA00022737"/>
    </source>
</evidence>
<dbReference type="InterPro" id="IPR036942">
    <property type="entry name" value="Beta-barrel_TonB_sf"/>
</dbReference>
<dbReference type="Pfam" id="PF07715">
    <property type="entry name" value="Plug"/>
    <property type="match status" value="1"/>
</dbReference>
<evidence type="ECO:0000256" key="10">
    <source>
        <dbReference type="ARBA" id="ARBA00023170"/>
    </source>
</evidence>
<evidence type="ECO:0000256" key="6">
    <source>
        <dbReference type="ARBA" id="ARBA00022729"/>
    </source>
</evidence>
<dbReference type="PANTHER" id="PTHR30069:SF29">
    <property type="entry name" value="HEMOGLOBIN AND HEMOGLOBIN-HAPTOGLOBIN-BINDING PROTEIN 1-RELATED"/>
    <property type="match status" value="1"/>
</dbReference>
<evidence type="ECO:0000256" key="15">
    <source>
        <dbReference type="SAM" id="SignalP"/>
    </source>
</evidence>
<evidence type="ECO:0000313" key="18">
    <source>
        <dbReference type="EMBL" id="EGY32319.1"/>
    </source>
</evidence>
<dbReference type="AlphaFoldDB" id="G4ABG6"/>
<feature type="chain" id="PRO_5003461277" evidence="15">
    <location>
        <begin position="28"/>
        <end position="1025"/>
    </location>
</feature>
<dbReference type="RefSeq" id="WP_005559580.1">
    <property type="nucleotide sequence ID" value="NZ_AEJM01000052.1"/>
</dbReference>
<evidence type="ECO:0000259" key="16">
    <source>
        <dbReference type="Pfam" id="PF00593"/>
    </source>
</evidence>
<keyword evidence="9 12" id="KW-0472">Membrane</keyword>
<dbReference type="EMBL" id="AEJM01000052">
    <property type="protein sequence ID" value="EGY32319.1"/>
    <property type="molecule type" value="Genomic_DNA"/>
</dbReference>
<evidence type="ECO:0000256" key="8">
    <source>
        <dbReference type="ARBA" id="ARBA00023077"/>
    </source>
</evidence>
<feature type="short sequence motif" description="TonB C-terminal box" evidence="13">
    <location>
        <begin position="1008"/>
        <end position="1025"/>
    </location>
</feature>
<reference evidence="18 19" key="1">
    <citation type="submission" date="2010-10" db="EMBL/GenBank/DDBJ databases">
        <authorList>
            <person name="Chen C."/>
            <person name="Kittichotirat W."/>
            <person name="Asikainen S."/>
            <person name="Bumgarner R."/>
        </authorList>
    </citation>
    <scope>NUCLEOTIDE SEQUENCE [LARGE SCALE GENOMIC DNA]</scope>
    <source>
        <strain evidence="18 19">SC1083</strain>
    </source>
</reference>
<feature type="domain" description="TonB-dependent receptor-like beta-barrel" evidence="16">
    <location>
        <begin position="620"/>
        <end position="976"/>
    </location>
</feature>
<dbReference type="Proteomes" id="UP000005508">
    <property type="component" value="Unassembled WGS sequence"/>
</dbReference>
<comment type="caution">
    <text evidence="18">The sequence shown here is derived from an EMBL/GenBank/DDBJ whole genome shotgun (WGS) entry which is preliminary data.</text>
</comment>
<organism evidence="18 19">
    <name type="scientific">Aggregatibacter actinomycetemcomitans serotype e str. SC1083</name>
    <dbReference type="NCBI Taxonomy" id="907488"/>
    <lineage>
        <taxon>Bacteria</taxon>
        <taxon>Pseudomonadati</taxon>
        <taxon>Pseudomonadota</taxon>
        <taxon>Gammaproteobacteria</taxon>
        <taxon>Pasteurellales</taxon>
        <taxon>Pasteurellaceae</taxon>
        <taxon>Aggregatibacter</taxon>
    </lineage>
</organism>
<keyword evidence="10" id="KW-0675">Receptor</keyword>
<dbReference type="Pfam" id="PF00593">
    <property type="entry name" value="TonB_dep_Rec_b-barrel"/>
    <property type="match status" value="1"/>
</dbReference>
<dbReference type="GO" id="GO:0015344">
    <property type="term" value="F:siderophore uptake transmembrane transporter activity"/>
    <property type="evidence" value="ECO:0007669"/>
    <property type="project" value="TreeGrafter"/>
</dbReference>
<gene>
    <name evidence="18" type="ORF">SC1083_2201</name>
</gene>
<protein>
    <submittedName>
        <fullName evidence="18">Hemoglobin binding protein A</fullName>
    </submittedName>
</protein>
<accession>G4ABG6</accession>
<dbReference type="Gene3D" id="2.170.130.10">
    <property type="entry name" value="TonB-dependent receptor, plug domain"/>
    <property type="match status" value="1"/>
</dbReference>
<keyword evidence="7" id="KW-0677">Repeat</keyword>
<comment type="subcellular location">
    <subcellularLocation>
        <location evidence="1 12">Cell outer membrane</location>
        <topology evidence="1 12">Multi-pass membrane protein</topology>
    </subcellularLocation>
</comment>
<keyword evidence="3 12" id="KW-0813">Transport</keyword>
<keyword evidence="5 12" id="KW-0812">Transmembrane</keyword>
<keyword evidence="8 14" id="KW-0798">TonB box</keyword>
<evidence type="ECO:0000256" key="4">
    <source>
        <dbReference type="ARBA" id="ARBA00022452"/>
    </source>
</evidence>
<evidence type="ECO:0000256" key="12">
    <source>
        <dbReference type="PROSITE-ProRule" id="PRU01360"/>
    </source>
</evidence>
<dbReference type="PANTHER" id="PTHR30069">
    <property type="entry name" value="TONB-DEPENDENT OUTER MEMBRANE RECEPTOR"/>
    <property type="match status" value="1"/>
</dbReference>
<evidence type="ECO:0000256" key="9">
    <source>
        <dbReference type="ARBA" id="ARBA00023136"/>
    </source>
</evidence>
<dbReference type="PROSITE" id="PS01156">
    <property type="entry name" value="TONB_DEPENDENT_REC_2"/>
    <property type="match status" value="1"/>
</dbReference>
<dbReference type="InterPro" id="IPR012910">
    <property type="entry name" value="Plug_dom"/>
</dbReference>
<evidence type="ECO:0000256" key="14">
    <source>
        <dbReference type="RuleBase" id="RU003357"/>
    </source>
</evidence>
<proteinExistence type="inferred from homology"/>
<evidence type="ECO:0000256" key="1">
    <source>
        <dbReference type="ARBA" id="ARBA00004571"/>
    </source>
</evidence>
<dbReference type="GO" id="GO:0009279">
    <property type="term" value="C:cell outer membrane"/>
    <property type="evidence" value="ECO:0007669"/>
    <property type="project" value="UniProtKB-SubCell"/>
</dbReference>
<dbReference type="PROSITE" id="PS52016">
    <property type="entry name" value="TONB_DEPENDENT_REC_3"/>
    <property type="match status" value="1"/>
</dbReference>
<dbReference type="InterPro" id="IPR039426">
    <property type="entry name" value="TonB-dep_rcpt-like"/>
</dbReference>
<keyword evidence="6 15" id="KW-0732">Signal</keyword>
<dbReference type="InterPro" id="IPR010949">
    <property type="entry name" value="TonB_Hb/transfer/lactofer_rcpt"/>
</dbReference>
<dbReference type="InterPro" id="IPR037066">
    <property type="entry name" value="Plug_dom_sf"/>
</dbReference>
<comment type="similarity">
    <text evidence="2">Belongs to the TonB-dependent receptor family. Hemoglobin/haptoglobin binding protein subfamily.</text>
</comment>
<feature type="signal peptide" evidence="15">
    <location>
        <begin position="1"/>
        <end position="27"/>
    </location>
</feature>
<keyword evidence="11 12" id="KW-0998">Cell outer membrane</keyword>
<dbReference type="SUPFAM" id="SSF56935">
    <property type="entry name" value="Porins"/>
    <property type="match status" value="1"/>
</dbReference>
<dbReference type="GO" id="GO:0044718">
    <property type="term" value="P:siderophore transmembrane transport"/>
    <property type="evidence" value="ECO:0007669"/>
    <property type="project" value="TreeGrafter"/>
</dbReference>